<organism evidence="2 3">
    <name type="scientific">Shewanella canadensis</name>
    <dbReference type="NCBI Taxonomy" id="271096"/>
    <lineage>
        <taxon>Bacteria</taxon>
        <taxon>Pseudomonadati</taxon>
        <taxon>Pseudomonadota</taxon>
        <taxon>Gammaproteobacteria</taxon>
        <taxon>Alteromonadales</taxon>
        <taxon>Shewanellaceae</taxon>
        <taxon>Shewanella</taxon>
    </lineage>
</organism>
<name>A0A431WVH4_9GAMM</name>
<keyword evidence="1" id="KW-0732">Signal</keyword>
<reference evidence="2 3" key="1">
    <citation type="submission" date="2018-12" db="EMBL/GenBank/DDBJ databases">
        <authorList>
            <person name="Yu L."/>
        </authorList>
    </citation>
    <scope>NUCLEOTIDE SEQUENCE [LARGE SCALE GENOMIC DNA]</scope>
    <source>
        <strain evidence="2 3">HAW-EB2</strain>
    </source>
</reference>
<dbReference type="AlphaFoldDB" id="A0A431WVH4"/>
<gene>
    <name evidence="2" type="ORF">EKG38_09985</name>
</gene>
<dbReference type="OrthoDB" id="5858104at2"/>
<feature type="chain" id="PRO_5019320778" description="Porin" evidence="1">
    <location>
        <begin position="23"/>
        <end position="260"/>
    </location>
</feature>
<evidence type="ECO:0008006" key="4">
    <source>
        <dbReference type="Google" id="ProtNLM"/>
    </source>
</evidence>
<dbReference type="RefSeq" id="WP_126520102.1">
    <property type="nucleotide sequence ID" value="NZ_RXNU01000004.1"/>
</dbReference>
<keyword evidence="3" id="KW-1185">Reference proteome</keyword>
<feature type="signal peptide" evidence="1">
    <location>
        <begin position="1"/>
        <end position="22"/>
    </location>
</feature>
<evidence type="ECO:0000313" key="3">
    <source>
        <dbReference type="Proteomes" id="UP000267448"/>
    </source>
</evidence>
<accession>A0A431WVH4</accession>
<evidence type="ECO:0000256" key="1">
    <source>
        <dbReference type="SAM" id="SignalP"/>
    </source>
</evidence>
<evidence type="ECO:0000313" key="2">
    <source>
        <dbReference type="EMBL" id="RTR39234.1"/>
    </source>
</evidence>
<sequence>MNKLLTYATFTYATLISTTVSATSIANDIELIFPPKGISIEQGSESEPLYKSVGLDVKIHDGAAVYTLNGSFDIGDTWRVFGEYDSNEFWEAGVGKSFYNTFMFTELTAKVNRTGYSAGIFAGIPVSETVTLMADANYNWYTDEFRFGFNLGDDHQGELGIMPSDTVDIMLGASWSANERLNISYSYNHVYDTRGGTSWVTVSGLDVDRQCFLDINCNKGNFNYHDITLTTQVWRFSPYFTYTYFADRENVYEFGLSFKW</sequence>
<comment type="caution">
    <text evidence="2">The sequence shown here is derived from an EMBL/GenBank/DDBJ whole genome shotgun (WGS) entry which is preliminary data.</text>
</comment>
<protein>
    <recommendedName>
        <fullName evidence="4">Porin</fullName>
    </recommendedName>
</protein>
<proteinExistence type="predicted"/>
<dbReference type="Proteomes" id="UP000267448">
    <property type="component" value="Unassembled WGS sequence"/>
</dbReference>
<dbReference type="EMBL" id="RXNU01000004">
    <property type="protein sequence ID" value="RTR39234.1"/>
    <property type="molecule type" value="Genomic_DNA"/>
</dbReference>